<feature type="domain" description="EGF-like" evidence="14">
    <location>
        <begin position="2290"/>
        <end position="2331"/>
    </location>
</feature>
<feature type="disulfide bond" evidence="12">
    <location>
        <begin position="70"/>
        <end position="79"/>
    </location>
</feature>
<dbReference type="Gene3D" id="3.90.290.10">
    <property type="entry name" value="TGF-beta binding (TB) domain"/>
    <property type="match status" value="9"/>
</dbReference>
<dbReference type="PANTHER" id="PTHR47333:SF5">
    <property type="entry name" value="FIBRILLIN-3"/>
    <property type="match status" value="1"/>
</dbReference>
<proteinExistence type="inferred from homology"/>
<dbReference type="InterPro" id="IPR026823">
    <property type="entry name" value="cEGF"/>
</dbReference>
<feature type="disulfide bond" evidence="12">
    <location>
        <begin position="3155"/>
        <end position="3165"/>
    </location>
</feature>
<dbReference type="SUPFAM" id="SSF57581">
    <property type="entry name" value="TB module/8-cys domain"/>
    <property type="match status" value="9"/>
</dbReference>
<feature type="domain" description="EGF-like" evidence="14">
    <location>
        <begin position="468"/>
        <end position="508"/>
    </location>
</feature>
<feature type="domain" description="EGF-like" evidence="14">
    <location>
        <begin position="1185"/>
        <end position="1220"/>
    </location>
</feature>
<dbReference type="FunFam" id="2.10.25.10:FF:000038">
    <property type="entry name" value="Fibrillin 2"/>
    <property type="match status" value="1"/>
</dbReference>
<feature type="domain" description="EGF-like" evidence="14">
    <location>
        <begin position="3028"/>
        <end position="3068"/>
    </location>
</feature>
<feature type="transmembrane region" description="Helical" evidence="13">
    <location>
        <begin position="2727"/>
        <end position="2745"/>
    </location>
</feature>
<feature type="domain" description="EGF-like" evidence="14">
    <location>
        <begin position="426"/>
        <end position="467"/>
    </location>
</feature>
<feature type="domain" description="EGF-like" evidence="14">
    <location>
        <begin position="2413"/>
        <end position="2455"/>
    </location>
</feature>
<dbReference type="PROSITE" id="PS00010">
    <property type="entry name" value="ASX_HYDROXYL"/>
    <property type="match status" value="43"/>
</dbReference>
<comment type="subcellular location">
    <subcellularLocation>
        <location evidence="1">Secreted</location>
        <location evidence="1">Extracellular space</location>
        <location evidence="1">Extracellular matrix</location>
    </subcellularLocation>
</comment>
<feature type="domain" description="EGF-like" evidence="14">
    <location>
        <begin position="2831"/>
        <end position="2874"/>
    </location>
</feature>
<feature type="domain" description="EGF-like" evidence="14">
    <location>
        <begin position="1491"/>
        <end position="1532"/>
    </location>
</feature>
<evidence type="ECO:0000256" key="11">
    <source>
        <dbReference type="ARBA" id="ARBA00023180"/>
    </source>
</evidence>
<dbReference type="PIRSF" id="PIRSF036312">
    <property type="entry name" value="Fibrillin"/>
    <property type="match status" value="1"/>
</dbReference>
<dbReference type="FunFam" id="3.90.290.10:FF:000014">
    <property type="entry name" value="Fibrillin 2"/>
    <property type="match status" value="1"/>
</dbReference>
<dbReference type="GO" id="GO:0005576">
    <property type="term" value="C:extracellular region"/>
    <property type="evidence" value="ECO:0007669"/>
    <property type="project" value="UniProtKB-ARBA"/>
</dbReference>
<feature type="domain" description="TB" evidence="15">
    <location>
        <begin position="2177"/>
        <end position="2230"/>
    </location>
</feature>
<accession>A0A8J7NS08</accession>
<evidence type="ECO:0000256" key="8">
    <source>
        <dbReference type="ARBA" id="ARBA00022737"/>
    </source>
</evidence>
<feature type="domain" description="EGF-like" evidence="14">
    <location>
        <begin position="2089"/>
        <end position="2130"/>
    </location>
</feature>
<feature type="domain" description="EGF-like" evidence="14">
    <location>
        <begin position="509"/>
        <end position="549"/>
    </location>
</feature>
<feature type="domain" description="EGF-like" evidence="14">
    <location>
        <begin position="1533"/>
        <end position="1574"/>
    </location>
</feature>
<dbReference type="EMBL" id="JAAWVO010039630">
    <property type="protein sequence ID" value="MBN3318380.1"/>
    <property type="molecule type" value="Genomic_DNA"/>
</dbReference>
<feature type="domain" description="EGF-like" evidence="14">
    <location>
        <begin position="3151"/>
        <end position="3190"/>
    </location>
</feature>
<feature type="domain" description="EGF-like" evidence="14">
    <location>
        <begin position="2496"/>
        <end position="2533"/>
    </location>
</feature>
<dbReference type="InterPro" id="IPR001881">
    <property type="entry name" value="EGF-like_Ca-bd_dom"/>
</dbReference>
<dbReference type="FunFam" id="3.90.290.10:FF:000006">
    <property type="entry name" value="Fibrillin 2"/>
    <property type="match status" value="1"/>
</dbReference>
<name>A0A8J7NS08_ATRSP</name>
<dbReference type="PROSITE" id="PS01187">
    <property type="entry name" value="EGF_CA"/>
    <property type="match status" value="17"/>
</dbReference>
<evidence type="ECO:0000256" key="1">
    <source>
        <dbReference type="ARBA" id="ARBA00004498"/>
    </source>
</evidence>
<keyword evidence="5 12" id="KW-0245">EGF-like domain</keyword>
<keyword evidence="6" id="KW-0372">Hormone</keyword>
<keyword evidence="10 12" id="KW-1015">Disulfide bond</keyword>
<feature type="domain" description="EGF-like" evidence="14">
    <location>
        <begin position="3191"/>
        <end position="3227"/>
    </location>
</feature>
<dbReference type="Pfam" id="PF12662">
    <property type="entry name" value="cEGF"/>
    <property type="match status" value="4"/>
</dbReference>
<feature type="domain" description="EGF-like" evidence="14">
    <location>
        <begin position="1847"/>
        <end position="1887"/>
    </location>
</feature>
<evidence type="ECO:0000256" key="6">
    <source>
        <dbReference type="ARBA" id="ARBA00022702"/>
    </source>
</evidence>
<evidence type="ECO:0000256" key="5">
    <source>
        <dbReference type="ARBA" id="ARBA00022536"/>
    </source>
</evidence>
<feature type="domain" description="TB" evidence="15">
    <location>
        <begin position="236"/>
        <end position="289"/>
    </location>
</feature>
<feature type="domain" description="TB" evidence="15">
    <location>
        <begin position="1229"/>
        <end position="1268"/>
    </location>
</feature>
<protein>
    <submittedName>
        <fullName evidence="16">FBN2 protein</fullName>
    </submittedName>
</protein>
<dbReference type="FunFam" id="2.10.25.10:FF:000008">
    <property type="entry name" value="Signal peptide, CUB domain, EGF-like 2"/>
    <property type="match status" value="1"/>
</dbReference>
<feature type="domain" description="EGF-like" evidence="14">
    <location>
        <begin position="190"/>
        <end position="231"/>
    </location>
</feature>
<dbReference type="FunFam" id="2.10.25.10:FF:000058">
    <property type="entry name" value="Fibrillin 2"/>
    <property type="match status" value="1"/>
</dbReference>
<evidence type="ECO:0000313" key="16">
    <source>
        <dbReference type="EMBL" id="MBN3318380.1"/>
    </source>
</evidence>
<feature type="disulfide bond" evidence="12">
    <location>
        <begin position="390"/>
        <end position="400"/>
    </location>
</feature>
<dbReference type="FunFam" id="2.10.25.10:FF:000003">
    <property type="entry name" value="fibrillin-1 isoform X1"/>
    <property type="match status" value="15"/>
</dbReference>
<feature type="domain" description="EGF-like" evidence="14">
    <location>
        <begin position="148"/>
        <end position="189"/>
    </location>
</feature>
<dbReference type="InterPro" id="IPR036773">
    <property type="entry name" value="TB_dom_sf"/>
</dbReference>
<dbReference type="FunFam" id="2.10.25.10:FF:000131">
    <property type="entry name" value="Fibrillin 2"/>
    <property type="match status" value="1"/>
</dbReference>
<feature type="non-terminal residue" evidence="16">
    <location>
        <position position="1"/>
    </location>
</feature>
<dbReference type="Pfam" id="PF12661">
    <property type="entry name" value="hEGF"/>
    <property type="match status" value="2"/>
</dbReference>
<dbReference type="FunFam" id="2.10.25.10:FF:000086">
    <property type="entry name" value="Fibrillin 2"/>
    <property type="match status" value="1"/>
</dbReference>
<feature type="disulfide bond" evidence="12">
    <location>
        <begin position="1189"/>
        <end position="1199"/>
    </location>
</feature>
<dbReference type="FunFam" id="2.10.25.10:FF:000171">
    <property type="entry name" value="Fibrillin 2"/>
    <property type="match status" value="1"/>
</dbReference>
<dbReference type="InterPro" id="IPR000152">
    <property type="entry name" value="EGF-type_Asp/Asn_hydroxyl_site"/>
</dbReference>
<dbReference type="FunFam" id="2.10.25.10:FF:000014">
    <property type="entry name" value="Latent-transforming growth factor beta-binding protein 3"/>
    <property type="match status" value="1"/>
</dbReference>
<feature type="domain" description="EGF-like" evidence="14">
    <location>
        <begin position="2248"/>
        <end position="2289"/>
    </location>
</feature>
<feature type="domain" description="EGF-like" evidence="14">
    <location>
        <begin position="1971"/>
        <end position="2011"/>
    </location>
</feature>
<evidence type="ECO:0000256" key="7">
    <source>
        <dbReference type="ARBA" id="ARBA00022729"/>
    </source>
</evidence>
<feature type="domain" description="EGF-like" evidence="14">
    <location>
        <begin position="1930"/>
        <end position="1966"/>
    </location>
</feature>
<dbReference type="Pfam" id="PF00683">
    <property type="entry name" value="TB"/>
    <property type="match status" value="9"/>
</dbReference>
<feature type="disulfide bond" evidence="12">
    <location>
        <begin position="52"/>
        <end position="62"/>
    </location>
</feature>
<dbReference type="FunFam" id="3.90.290.10:FF:000003">
    <property type="entry name" value="Fibrillin 3"/>
    <property type="match status" value="1"/>
</dbReference>
<evidence type="ECO:0000256" key="13">
    <source>
        <dbReference type="SAM" id="Phobius"/>
    </source>
</evidence>
<keyword evidence="3" id="KW-0964">Secreted</keyword>
<keyword evidence="8" id="KW-0677">Repeat</keyword>
<dbReference type="FunFam" id="2.10.25.10:FF:000133">
    <property type="entry name" value="Fibrillin 3"/>
    <property type="match status" value="2"/>
</dbReference>
<feature type="domain" description="EGF-like" evidence="14">
    <location>
        <begin position="1700"/>
        <end position="1740"/>
    </location>
</feature>
<dbReference type="GO" id="GO:0001527">
    <property type="term" value="C:microfibril"/>
    <property type="evidence" value="ECO:0007669"/>
    <property type="project" value="UniProtKB-ARBA"/>
</dbReference>
<feature type="domain" description="EGF-like" evidence="14">
    <location>
        <begin position="1448"/>
        <end position="1490"/>
    </location>
</feature>
<dbReference type="SUPFAM" id="SSF57184">
    <property type="entry name" value="Growth factor receptor domain"/>
    <property type="match status" value="11"/>
</dbReference>
<evidence type="ECO:0000256" key="4">
    <source>
        <dbReference type="ARBA" id="ARBA00022530"/>
    </source>
</evidence>
<comment type="caution">
    <text evidence="16">The sequence shown here is derived from an EMBL/GenBank/DDBJ whole genome shotgun (WGS) entry which is preliminary data.</text>
</comment>
<dbReference type="FunFam" id="3.90.290.10:FF:000011">
    <property type="entry name" value="Fibrillin 2"/>
    <property type="match status" value="1"/>
</dbReference>
<dbReference type="FunFam" id="2.10.25.10:FF:000244">
    <property type="entry name" value="Fibrillin-1"/>
    <property type="match status" value="1"/>
</dbReference>
<feature type="domain" description="TB" evidence="15">
    <location>
        <begin position="1334"/>
        <end position="1385"/>
    </location>
</feature>
<organism evidence="16 17">
    <name type="scientific">Atractosteus spatula</name>
    <name type="common">Alligator gar</name>
    <name type="synonym">Lepisosteus spatula</name>
    <dbReference type="NCBI Taxonomy" id="7917"/>
    <lineage>
        <taxon>Eukaryota</taxon>
        <taxon>Metazoa</taxon>
        <taxon>Chordata</taxon>
        <taxon>Craniata</taxon>
        <taxon>Vertebrata</taxon>
        <taxon>Euteleostomi</taxon>
        <taxon>Actinopterygii</taxon>
        <taxon>Neopterygii</taxon>
        <taxon>Holostei</taxon>
        <taxon>Semionotiformes</taxon>
        <taxon>Lepisosteidae</taxon>
        <taxon>Atractosteus</taxon>
    </lineage>
</organism>
<feature type="transmembrane region" description="Helical" evidence="13">
    <location>
        <begin position="2694"/>
        <end position="2715"/>
    </location>
</feature>
<dbReference type="FunFam" id="2.10.25.10:FF:000149">
    <property type="entry name" value="Fibrillin 2"/>
    <property type="match status" value="1"/>
</dbReference>
<dbReference type="GO" id="GO:0030855">
    <property type="term" value="P:epithelial cell differentiation"/>
    <property type="evidence" value="ECO:0007669"/>
    <property type="project" value="UniProtKB-ARBA"/>
</dbReference>
<dbReference type="InterPro" id="IPR049883">
    <property type="entry name" value="NOTCH1_EGF-like"/>
</dbReference>
<evidence type="ECO:0000259" key="15">
    <source>
        <dbReference type="PROSITE" id="PS51364"/>
    </source>
</evidence>
<feature type="non-terminal residue" evidence="16">
    <location>
        <position position="3449"/>
    </location>
</feature>
<feature type="domain" description="EGF-like" evidence="14">
    <location>
        <begin position="345"/>
        <end position="385"/>
    </location>
</feature>
<keyword evidence="13" id="KW-1133">Transmembrane helix</keyword>
<dbReference type="GO" id="GO:0005509">
    <property type="term" value="F:calcium ion binding"/>
    <property type="evidence" value="ECO:0007669"/>
    <property type="project" value="InterPro"/>
</dbReference>
<dbReference type="InterPro" id="IPR009030">
    <property type="entry name" value="Growth_fac_rcpt_cys_sf"/>
</dbReference>
<feature type="domain" description="EGF-like" evidence="14">
    <location>
        <begin position="619"/>
        <end position="660"/>
    </location>
</feature>
<sequence>MCTCSSGQIAPTCGSKSIQQCNTRCMNGGSCAEDRCHCQKGYTGTYCGQPVCEDGCQNGGRCIGPNRCACVYGFTGPQCERDYRTGPCFMQVSNQMCQGQVSGIVCTKTLCCATIGRAWGHPCETCPAQPEPCRRGFIPNIRTGACQDVDECQAIPGLCQGGNCINTVGSYECKCPKGHKQNERTQKCEDIDECSTLQGVCDGGQCINTVGGYSCICPPGYMQSADGTRCFDRRGGTCFSSLVNGRCAQELTGLLSKMRCCCELGRCWALGSVPEMCPVRGSDEYRRLCIQGTPLGGFPEVDPGITGGRINHFVPSELDPTITGERVQTGQLHRPLPDFETLNQTVDICQRFTNLCLNGRCIPVPSSYRCECNMGFRQDVRGECTDIDECASNPCTNGDCVNTPGSYYCKCHSGFQRTPTKQACIDIDECLQNGVLCKNGRCVNTDGSFQCICNAGFELTPDGKNCVDHDECATTNMCLNGMCINEDGSFKCICKPGFTLAASGRYCIDVDECQTPGMCMNGRCINTEGSFRCECLAGLAVGVDGRFCVDTHMRSTCYGAIKKGVCVHPFPGAVTKSECCCANSDHSFGEPCQPCPARNSAEFQALCGSGIGFSVEGRDINECALNPDICPNGVCENLRGSYRCICNSGYESDETGKNCVDIDECSVNRLLCDNGLCRNMPGSYSCTCPKGYVFKPDSETCEELARQIEPTGKVLRSQDLVNTALHCQIPINHYTWYSVVTRLLCQGHYTWSFLIDLLVIIINHNNNNNCLHLYSTFLDTPLKVLYRESTSVDSFFQPPSYENIALLMIGAYRILSVVFPHLLHVIWYNLLLVKIACKKYFVQYSCISIYFAETVTVQVFLIMEETGVHSVRQSLYVWNALSSSVKQFSRMHQLLKSRLSDVRAFVVTSITSKYSLCKLPRVLKRSKYLFAFVHDFSSLLDHCAGTQQIHVYCMVSTPPPLFILKQYSVISCHFLALVCYAYTQHIPLTTTGESYCSTEPTAWHESRVIQFTVFCVVHYCVCTFFLCQKICGLDFIMDPKDVKKMKIVSFVHNSQSQFVLVISFLCKYISHYMEKLLNCKTTLFLELCTKGIVRCEHLVNKTKNVRMYYLISQYFHSPFLKSGGHTDILYFLYSVYIFFGTELLNLALCDSQGQATGVDTVLPFVTALLSYCGCDKILSCFMVSDINECESSPCANGICRNNAGSFVCECSAGSKLDSTRLICVDSLKGTCWLNIQDGRCEVNINGATLKSECCATLGAAWGSPCERCEIDTACSRGFARSKGIVCEDVNECEVFPGVCPNGRCINTKGSFKCECPEGLTLDGTGRLCVDVRLEHCYLTWDEDECTQPIPRKFRMDVCCCSIGAAWGSECEACPQPGSREYEALCPRGPGFANRGDILTGRPFYKDIIECKVFPNICTNGKCQNTIGSFRCRCDSGFALDTEGRNCTDIDECRISPDLCGSGTCVNTPGSFECECFEGYESGFMMMKNCMDIDECERNPMLCRGGSCENTEGSYRCICPPGHQLSPGGDACIDINECDLSDSLCRNGKCVNVIGTYQCSCNSGYQATPDRQGCVDIDECTIENGGCDTHCTNSEGSYECACNDGYSLMPDHRSCTDVDECEDNPDICDGGQCTNIPGEYRCLCYDGFMTSMDMKICVDVNECDLNPNICMFGECENTKGSFICHCQMGYSVKKGTTGCTDVDECEIGAHNCDLHASCVNVPGSFRCACQEGWVGNGIKCVAQFAPKCNLKDTFAISFCSVLVTLFGHSCHNNKSNCYNSSDHRLINDFSHHKAYKRNRTNKPEVWLVQFYNGFILEIIGNSVVILKEFRCCHNCCSVILFMLSPHTDLDECANGTHQCSPSAKCLNTPGSYRCACAEGFSGDGYTCSDVDECAENVNLCENGQCLNTPGTYRCECEMGFTPAPDSKSCQDIDECTFQNICVFGTCKNLPGMFRCICDDGYELDRSGGNCTDIDECLNPISCVNGLCKNTAGSYECNCPPDFELNPTGVGCVDTRVGNCYLEVGFRGDNGLSCSVEIGVLVSRSSCCCSLGRAWGNPCEHCPAVNTTEYNTLCPGGEGFRTNPITILLEDIDECQELPGLCQGGNCINTFGSFQCECPSGYYLNDESRICEDIDECITHPGICGPGTCYNTLGNYTCVCPQEYMQVNGGNNCMDMRKSLCYRNYNGTACENELAFNITKRLCCCAYNVGKAWNKPCETCPTPGTSDYRTLCGNGFPGFYFDIETGKAVDIDECREIPGICANGVCINQIGSFRCECPTGFSYNDLLLICEDIDECSNGDNLCQRHADCINSPGSYRCECSDGFKLSPNGACIDRNECLEIPNVCSHGECRDLLGGYQCVCHNGFKATPDRKMCMDIDECERQPCGNGTCKNTVGSYNCLCYPGFELTHNNDCIDIDECRSSYGQLCRNGQCINSIGSFQCLCEEGYELTPDGKNCIDINECLTLPGTCSPGTCQNLDGTFRCLCPPGYIVHNDNCIDINECDEDPNICLFGSCFNNLGSFECVCRPGFILSESGRRCYDTRESFCFTKFENSMCSAPQPFNTTKAKCCCSKMPKEGWGDPCELCPKEHEVAFQELCPFGYGTIPGKEDTREDVNECAENPGICYNGHCINTDGSFRCECPMGYTLNYTGVHCVDIDECSVGNPCGNGTCTNVIGGFECSCEEGFEPGPMMTCEALVSWVLFQIGVPCLWNLHVFLVSEQQSKDVLSGFFLASLTSVLLCCAVVTVFRSVDSFTCVTIQGLNQNDLNLQFNGGPRLCEWIPESFSPLQFLTDINECGQNPLLCAFRCINTYGSYECTCPAGYVLREDRRMCKDLDECSEGFHDCESRGMACKNLIGTFMCICPVGMVRQPDGEGCQDENECRTKPGICENGRCINTLGSYLCECNDGFQSSATRTQCIDYREGFCFTEVLQTMCQMSSSSRNPTTRSECCCDGGRGWGNQCDLCPLPGTGPYKKLCPHGPGYTTNGTDIDECRVIPNLCKNGQCINTMGSFRCHCKQGFTSDISGTSCVDMDECVQSPKPCNFICKNTEGSYLCSCPRGYILHEDGRTCKDLDECQTKQHNCQFLCVNTIGGFTCKCPPGFTQHHTACIDNNECASQPSLCGARGICQNSPGSFSCECQRGFSLDSTGLSCDDVDECVSNHRCQHGCQNMLGSYRCSCPQGYIQHYQWNQCVDENECSNPNTCGAASCYNTLGSFKCACPSGYSFDQFTTSCEDVNECSAFKNPCSYGCSNTEGGYLCGCPTGYYRVGQGHCVSGMGFGKGQYLPLDGEGDEENVLSPEACYECKINGFGKKTGRKRRSSNQTALAEDQPISLASLDIDSPLNLNLKISELNPKEHILEVIPAIKPLTNHVRYVISSGNEDGLFHIQQRGGLSYLHTTKKKTWPGTYTLEITSIPLYKQKDLNKLEDSKDRDYMTGELGENLRMRLQIELQ</sequence>
<evidence type="ECO:0000259" key="14">
    <source>
        <dbReference type="PROSITE" id="PS50026"/>
    </source>
</evidence>
<evidence type="ECO:0000313" key="17">
    <source>
        <dbReference type="Proteomes" id="UP000736164"/>
    </source>
</evidence>
<keyword evidence="13" id="KW-0472">Membrane</keyword>
<feature type="domain" description="EGF-like" evidence="14">
    <location>
        <begin position="2986"/>
        <end position="3023"/>
    </location>
</feature>
<dbReference type="FunFam" id="2.10.25.10:FF:000002">
    <property type="entry name" value="Latent-transforming growth factor beta-binding protein 3"/>
    <property type="match status" value="1"/>
</dbReference>
<feature type="domain" description="EGF-like" evidence="14">
    <location>
        <begin position="2131"/>
        <end position="2168"/>
    </location>
</feature>
<dbReference type="FunFam" id="3.90.290.10:FF:000010">
    <property type="entry name" value="Fibrillin 2"/>
    <property type="match status" value="1"/>
</dbReference>
<dbReference type="FunFam" id="3.90.290.10:FF:000009">
    <property type="entry name" value="Fibrillin 2"/>
    <property type="match status" value="1"/>
</dbReference>
<dbReference type="InterPro" id="IPR018097">
    <property type="entry name" value="EGF_Ca-bd_CS"/>
</dbReference>
<dbReference type="CDD" id="cd00054">
    <property type="entry name" value="EGF_CA"/>
    <property type="match status" value="31"/>
</dbReference>
<feature type="domain" description="EGF-like" evidence="14">
    <location>
        <begin position="2875"/>
        <end position="2916"/>
    </location>
</feature>
<dbReference type="FunFam" id="2.10.25.10:FF:000049">
    <property type="entry name" value="Fibrillin 2"/>
    <property type="match status" value="2"/>
</dbReference>
<evidence type="ECO:0000256" key="9">
    <source>
        <dbReference type="ARBA" id="ARBA00022837"/>
    </source>
</evidence>
<feature type="domain" description="EGF-like" evidence="14">
    <location>
        <begin position="2332"/>
        <end position="2373"/>
    </location>
</feature>
<feature type="domain" description="TB" evidence="15">
    <location>
        <begin position="555"/>
        <end position="607"/>
    </location>
</feature>
<dbReference type="Pfam" id="PF07645">
    <property type="entry name" value="EGF_CA"/>
    <property type="match status" value="35"/>
</dbReference>
<feature type="domain" description="TB" evidence="15">
    <location>
        <begin position="2921"/>
        <end position="2974"/>
    </location>
</feature>
<keyword evidence="13" id="KW-0812">Transmembrane</keyword>
<keyword evidence="4" id="KW-0272">Extracellular matrix</keyword>
<dbReference type="GO" id="GO:0005179">
    <property type="term" value="F:hormone activity"/>
    <property type="evidence" value="ECO:0007669"/>
    <property type="project" value="UniProtKB-KW"/>
</dbReference>
<feature type="domain" description="TB" evidence="15">
    <location>
        <begin position="86"/>
        <end position="129"/>
    </location>
</feature>
<feature type="domain" description="EGF-like" evidence="14">
    <location>
        <begin position="661"/>
        <end position="702"/>
    </location>
</feature>
<dbReference type="PROSITE" id="PS51364">
    <property type="entry name" value="TB"/>
    <property type="match status" value="9"/>
</dbReference>
<feature type="domain" description="EGF-like" evidence="14">
    <location>
        <begin position="1658"/>
        <end position="1695"/>
    </location>
</feature>
<feature type="domain" description="EGF-like" evidence="14">
    <location>
        <begin position="1406"/>
        <end position="1447"/>
    </location>
</feature>
<comment type="caution">
    <text evidence="12">Lacks conserved residue(s) required for the propagation of feature annotation.</text>
</comment>
<reference evidence="16" key="1">
    <citation type="journal article" date="2021" name="Cell">
        <title>Tracing the genetic footprints of vertebrate landing in non-teleost ray-finned fishes.</title>
        <authorList>
            <person name="Bi X."/>
            <person name="Wang K."/>
            <person name="Yang L."/>
            <person name="Pan H."/>
            <person name="Jiang H."/>
            <person name="Wei Q."/>
            <person name="Fang M."/>
            <person name="Yu H."/>
            <person name="Zhu C."/>
            <person name="Cai Y."/>
            <person name="He Y."/>
            <person name="Gan X."/>
            <person name="Zeng H."/>
            <person name="Yu D."/>
            <person name="Zhu Y."/>
            <person name="Jiang H."/>
            <person name="Qiu Q."/>
            <person name="Yang H."/>
            <person name="Zhang Y.E."/>
            <person name="Wang W."/>
            <person name="Zhu M."/>
            <person name="He S."/>
            <person name="Zhang G."/>
        </authorList>
    </citation>
    <scope>NUCLEOTIDE SEQUENCE</scope>
    <source>
        <strain evidence="16">Allg_001</strain>
    </source>
</reference>
<dbReference type="FunFam" id="2.10.25.10:FF:000010">
    <property type="entry name" value="Pro-epidermal growth factor"/>
    <property type="match status" value="2"/>
</dbReference>
<feature type="domain" description="EGF-like" evidence="14">
    <location>
        <begin position="1888"/>
        <end position="1929"/>
    </location>
</feature>
<feature type="domain" description="EGF-like" evidence="14">
    <location>
        <begin position="48"/>
        <end position="80"/>
    </location>
</feature>
<dbReference type="FunFam" id="2.10.25.10:FF:000097">
    <property type="entry name" value="Fibrillin 2"/>
    <property type="match status" value="1"/>
</dbReference>
<comment type="similarity">
    <text evidence="2">Belongs to the fibrillin family.</text>
</comment>
<keyword evidence="9" id="KW-0106">Calcium</keyword>
<dbReference type="InterPro" id="IPR000742">
    <property type="entry name" value="EGF"/>
</dbReference>
<keyword evidence="11" id="KW-0325">Glycoprotein</keyword>
<dbReference type="SUPFAM" id="SSF57196">
    <property type="entry name" value="EGF/Laminin"/>
    <property type="match status" value="14"/>
</dbReference>
<feature type="domain" description="EGF-like" evidence="14">
    <location>
        <begin position="2653"/>
        <end position="2692"/>
    </location>
</feature>
<feature type="domain" description="EGF-like" evidence="14">
    <location>
        <begin position="2456"/>
        <end position="2495"/>
    </location>
</feature>
<dbReference type="InterPro" id="IPR013032">
    <property type="entry name" value="EGF-like_CS"/>
</dbReference>
<evidence type="ECO:0000256" key="10">
    <source>
        <dbReference type="ARBA" id="ARBA00023157"/>
    </source>
</evidence>
<feature type="domain" description="EGF-like" evidence="14">
    <location>
        <begin position="3069"/>
        <end position="3105"/>
    </location>
</feature>
<keyword evidence="17" id="KW-1185">Reference proteome</keyword>
<evidence type="ECO:0000256" key="3">
    <source>
        <dbReference type="ARBA" id="ARBA00022525"/>
    </source>
</evidence>
<dbReference type="FunFam" id="3.90.290.10:FF:000005">
    <property type="entry name" value="Fibrillin 2"/>
    <property type="match status" value="1"/>
</dbReference>
<dbReference type="PROSITE" id="PS00022">
    <property type="entry name" value="EGF_1"/>
    <property type="match status" value="1"/>
</dbReference>
<evidence type="ECO:0000256" key="2">
    <source>
        <dbReference type="ARBA" id="ARBA00008972"/>
    </source>
</evidence>
<feature type="domain" description="EGF-like" evidence="14">
    <location>
        <begin position="386"/>
        <end position="425"/>
    </location>
</feature>
<feature type="transmembrane region" description="Helical" evidence="13">
    <location>
        <begin position="804"/>
        <end position="828"/>
    </location>
</feature>
<dbReference type="GO" id="GO:0048598">
    <property type="term" value="P:embryonic morphogenesis"/>
    <property type="evidence" value="ECO:0007669"/>
    <property type="project" value="UniProtKB-ARBA"/>
</dbReference>
<dbReference type="GO" id="GO:0009887">
    <property type="term" value="P:animal organ morphogenesis"/>
    <property type="evidence" value="ECO:0007669"/>
    <property type="project" value="UniProtKB-ARBA"/>
</dbReference>
<evidence type="ECO:0000256" key="12">
    <source>
        <dbReference type="PROSITE-ProRule" id="PRU00076"/>
    </source>
</evidence>
<dbReference type="InterPro" id="IPR017878">
    <property type="entry name" value="TB_dom"/>
</dbReference>
<dbReference type="Proteomes" id="UP000736164">
    <property type="component" value="Unassembled WGS sequence"/>
</dbReference>
<dbReference type="FunFam" id="2.10.25.10:FF:000159">
    <property type="entry name" value="Fibrillin 2"/>
    <property type="match status" value="1"/>
</dbReference>
<dbReference type="PROSITE" id="PS01186">
    <property type="entry name" value="EGF_2"/>
    <property type="match status" value="29"/>
</dbReference>
<feature type="disulfide bond" evidence="12">
    <location>
        <begin position="2378"/>
        <end position="2388"/>
    </location>
</feature>
<dbReference type="FunFam" id="2.10.25.10:FF:000005">
    <property type="entry name" value="Fibrillin 2"/>
    <property type="match status" value="1"/>
</dbReference>
<feature type="transmembrane region" description="Helical" evidence="13">
    <location>
        <begin position="840"/>
        <end position="863"/>
    </location>
</feature>
<dbReference type="FunFam" id="2.10.25.10:FF:000023">
    <property type="entry name" value="Fibrillin 2"/>
    <property type="match status" value="2"/>
</dbReference>
<feature type="domain" description="EGF-like" evidence="14">
    <location>
        <begin position="2374"/>
        <end position="2409"/>
    </location>
</feature>
<feature type="domain" description="TB" evidence="15">
    <location>
        <begin position="2542"/>
        <end position="2595"/>
    </location>
</feature>
<dbReference type="SMART" id="SM00181">
    <property type="entry name" value="EGF"/>
    <property type="match status" value="46"/>
</dbReference>
<dbReference type="FunFam" id="2.10.25.10:FF:000044">
    <property type="entry name" value="Fibrillin 2"/>
    <property type="match status" value="1"/>
</dbReference>
<keyword evidence="7" id="KW-0732">Signal</keyword>
<dbReference type="FunFam" id="2.10.25.10:FF:000096">
    <property type="entry name" value="Putative fibrillin 2"/>
    <property type="match status" value="1"/>
</dbReference>
<dbReference type="PANTHER" id="PTHR47333">
    <property type="entry name" value="VON WILLEBRAND FACTOR C AND EGF DOMAIN-CONTAINING PROTEIN"/>
    <property type="match status" value="1"/>
</dbReference>
<dbReference type="SMART" id="SM00179">
    <property type="entry name" value="EGF_CA"/>
    <property type="match status" value="44"/>
</dbReference>
<feature type="domain" description="EGF-like" evidence="14">
    <location>
        <begin position="3108"/>
        <end position="3150"/>
    </location>
</feature>
<feature type="domain" description="EGF-like" evidence="14">
    <location>
        <begin position="2611"/>
        <end position="2652"/>
    </location>
</feature>
<feature type="domain" description="EGF-like" evidence="14">
    <location>
        <begin position="1288"/>
        <end position="1329"/>
    </location>
</feature>
<feature type="domain" description="TB" evidence="15">
    <location>
        <begin position="2016"/>
        <end position="2072"/>
    </location>
</feature>
<dbReference type="FunFam" id="2.10.25.10:FF:000087">
    <property type="entry name" value="Fibrillin 2"/>
    <property type="match status" value="1"/>
</dbReference>
<dbReference type="Gene3D" id="2.10.25.10">
    <property type="entry name" value="Laminin"/>
    <property type="match status" value="45"/>
</dbReference>
<dbReference type="InterPro" id="IPR052080">
    <property type="entry name" value="vWF_C/EGF_Fibrillin"/>
</dbReference>
<dbReference type="FunFam" id="3.90.290.10:FF:000008">
    <property type="entry name" value="Fibrillin 3"/>
    <property type="match status" value="1"/>
</dbReference>
<dbReference type="FunFam" id="2.10.25.10:FF:000071">
    <property type="entry name" value="Fibrillin 2"/>
    <property type="match status" value="1"/>
</dbReference>
<dbReference type="GO" id="GO:0048731">
    <property type="term" value="P:system development"/>
    <property type="evidence" value="ECO:0007669"/>
    <property type="project" value="UniProtKB-ARBA"/>
</dbReference>
<dbReference type="PROSITE" id="PS50026">
    <property type="entry name" value="EGF_3"/>
    <property type="match status" value="41"/>
</dbReference>
<gene>
    <name evidence="16" type="primary">Fbn2_2</name>
    <name evidence="16" type="ORF">GTO95_0015468</name>
</gene>
<dbReference type="FunFam" id="3.90.290.10:FF:000007">
    <property type="entry name" value="Fibrillin 2"/>
    <property type="match status" value="1"/>
</dbReference>